<dbReference type="AlphaFoldDB" id="A0A6V7LC94"/>
<dbReference type="Gene3D" id="3.30.420.10">
    <property type="entry name" value="Ribonuclease H-like superfamily/Ribonuclease H"/>
    <property type="match status" value="1"/>
</dbReference>
<sequence>MKVPMVIYDAQESPLQQCAMDIVGPLTESEPENKWIMTFQDASTKFSVAIAITDHEATTVARALVETIVCEHGAADRLLTNQRRNFISELLRHVWKVLGIERIQTTAYQYHP</sequence>
<accession>A0A6V7LC94</accession>
<reference evidence="2" key="1">
    <citation type="submission" date="2020-07" db="EMBL/GenBank/DDBJ databases">
        <authorList>
            <person name="Ferguson B K."/>
        </authorList>
    </citation>
    <scope>NUCLEOTIDE SEQUENCE</scope>
    <source>
        <strain evidence="2">L06</strain>
    </source>
</reference>
<proteinExistence type="predicted"/>
<dbReference type="PANTHER" id="PTHR37984:SF15">
    <property type="entry name" value="INTEGRASE CATALYTIC DOMAIN-CONTAINING PROTEIN"/>
    <property type="match status" value="1"/>
</dbReference>
<evidence type="ECO:0000313" key="2">
    <source>
        <dbReference type="EMBL" id="CAD1572447.1"/>
    </source>
</evidence>
<dbReference type="PANTHER" id="PTHR37984">
    <property type="entry name" value="PROTEIN CBG26694"/>
    <property type="match status" value="1"/>
</dbReference>
<dbReference type="InterPro" id="IPR012337">
    <property type="entry name" value="RNaseH-like_sf"/>
</dbReference>
<organism evidence="2">
    <name type="scientific">Bracon brevicornis</name>
    <dbReference type="NCBI Taxonomy" id="1563983"/>
    <lineage>
        <taxon>Eukaryota</taxon>
        <taxon>Metazoa</taxon>
        <taxon>Ecdysozoa</taxon>
        <taxon>Arthropoda</taxon>
        <taxon>Hexapoda</taxon>
        <taxon>Insecta</taxon>
        <taxon>Pterygota</taxon>
        <taxon>Neoptera</taxon>
        <taxon>Endopterygota</taxon>
        <taxon>Hymenoptera</taxon>
        <taxon>Apocrita</taxon>
        <taxon>Ichneumonoidea</taxon>
        <taxon>Braconidae</taxon>
        <taxon>Braconinae</taxon>
        <taxon>Bracon</taxon>
    </lineage>
</organism>
<evidence type="ECO:0000259" key="1">
    <source>
        <dbReference type="PROSITE" id="PS50994"/>
    </source>
</evidence>
<dbReference type="InterPro" id="IPR036397">
    <property type="entry name" value="RNaseH_sf"/>
</dbReference>
<dbReference type="GO" id="GO:0015074">
    <property type="term" value="P:DNA integration"/>
    <property type="evidence" value="ECO:0007669"/>
    <property type="project" value="InterPro"/>
</dbReference>
<dbReference type="EMBL" id="CADCXW020000339">
    <property type="protein sequence ID" value="CAD1572447.1"/>
    <property type="molecule type" value="Genomic_DNA"/>
</dbReference>
<protein>
    <recommendedName>
        <fullName evidence="1">Integrase catalytic domain-containing protein</fullName>
    </recommendedName>
</protein>
<dbReference type="SUPFAM" id="SSF53098">
    <property type="entry name" value="Ribonuclease H-like"/>
    <property type="match status" value="1"/>
</dbReference>
<feature type="domain" description="Integrase catalytic" evidence="1">
    <location>
        <begin position="10"/>
        <end position="112"/>
    </location>
</feature>
<dbReference type="GO" id="GO:0003676">
    <property type="term" value="F:nucleic acid binding"/>
    <property type="evidence" value="ECO:0007669"/>
    <property type="project" value="InterPro"/>
</dbReference>
<dbReference type="InterPro" id="IPR001584">
    <property type="entry name" value="Integrase_cat-core"/>
</dbReference>
<dbReference type="PROSITE" id="PS50994">
    <property type="entry name" value="INTEGRASE"/>
    <property type="match status" value="1"/>
</dbReference>
<name>A0A6V7LC94_9HYME</name>
<gene>
    <name evidence="2" type="ORF">BBRV_LOCUS99498</name>
</gene>
<dbReference type="InterPro" id="IPR050951">
    <property type="entry name" value="Retrovirus_Pol_polyprotein"/>
</dbReference>